<dbReference type="EMBL" id="JABEQO010000005">
    <property type="protein sequence ID" value="MBB2164017.1"/>
    <property type="molecule type" value="Genomic_DNA"/>
</dbReference>
<dbReference type="EMBL" id="JABEQN010000003">
    <property type="protein sequence ID" value="MBB2192721.1"/>
    <property type="molecule type" value="Genomic_DNA"/>
</dbReference>
<evidence type="ECO:0000313" key="4">
    <source>
        <dbReference type="Proteomes" id="UP000561077"/>
    </source>
</evidence>
<dbReference type="Proteomes" id="UP000540490">
    <property type="component" value="Unassembled WGS sequence"/>
</dbReference>
<organism evidence="1 4">
    <name type="scientific">Gluconacetobacter dulcium</name>
    <dbReference type="NCBI Taxonomy" id="2729096"/>
    <lineage>
        <taxon>Bacteria</taxon>
        <taxon>Pseudomonadati</taxon>
        <taxon>Pseudomonadota</taxon>
        <taxon>Alphaproteobacteria</taxon>
        <taxon>Acetobacterales</taxon>
        <taxon>Acetobacteraceae</taxon>
        <taxon>Gluconacetobacter</taxon>
    </lineage>
</organism>
<evidence type="ECO:0000313" key="1">
    <source>
        <dbReference type="EMBL" id="MBB2164017.1"/>
    </source>
</evidence>
<proteinExistence type="predicted"/>
<gene>
    <name evidence="2" type="ORF">HLH25_03535</name>
    <name evidence="1" type="ORF">HLH26_05595</name>
</gene>
<comment type="caution">
    <text evidence="1">The sequence shown here is derived from an EMBL/GenBank/DDBJ whole genome shotgun (WGS) entry which is preliminary data.</text>
</comment>
<sequence length="124" mass="14582">MTSSIIDEGKFLQKLTFWDWEQAETEDGRGNTKQLTNPRYEYGELFDVNPFPVVNGVQENMRDFTSILRTRYRSDLNAFTYVSQQVRQPDRSVITVYYQVVRQMAVEQENRYLTCHLSKQTGAP</sequence>
<accession>A0A7W4IJK6</accession>
<evidence type="ECO:0000313" key="3">
    <source>
        <dbReference type="Proteomes" id="UP000540490"/>
    </source>
</evidence>
<name>A0A7W4IJK6_9PROT</name>
<protein>
    <submittedName>
        <fullName evidence="1">Uncharacterized protein</fullName>
    </submittedName>
</protein>
<evidence type="ECO:0000313" key="2">
    <source>
        <dbReference type="EMBL" id="MBB2192721.1"/>
    </source>
</evidence>
<dbReference type="Proteomes" id="UP000561077">
    <property type="component" value="Unassembled WGS sequence"/>
</dbReference>
<keyword evidence="3" id="KW-1185">Reference proteome</keyword>
<reference evidence="3 4" key="1">
    <citation type="submission" date="2020-04" db="EMBL/GenBank/DDBJ databases">
        <title>Description of novel Gluconacetobacter.</title>
        <authorList>
            <person name="Sombolestani A."/>
        </authorList>
    </citation>
    <scope>NUCLEOTIDE SEQUENCE [LARGE SCALE GENOMIC DNA]</scope>
    <source>
        <strain evidence="2 3">LMG 1728</strain>
        <strain evidence="1 4">LMG 1731</strain>
    </source>
</reference>
<dbReference type="RefSeq" id="WP_182972756.1">
    <property type="nucleotide sequence ID" value="NZ_JABEQN010000003.1"/>
</dbReference>
<dbReference type="AlphaFoldDB" id="A0A7W4IJK6"/>